<feature type="binding site" evidence="5">
    <location>
        <position position="143"/>
    </location>
    <ligand>
        <name>AMP</name>
        <dbReference type="ChEBI" id="CHEBI:456215"/>
    </ligand>
</feature>
<keyword evidence="1 5" id="KW-0808">Transferase</keyword>
<keyword evidence="2 5" id="KW-0545">Nucleotide biosynthesis</keyword>
<dbReference type="InterPro" id="IPR027417">
    <property type="entry name" value="P-loop_NTPase"/>
</dbReference>
<dbReference type="PANTHER" id="PTHR23359">
    <property type="entry name" value="NUCLEOTIDE KINASE"/>
    <property type="match status" value="1"/>
</dbReference>
<dbReference type="InterPro" id="IPR000850">
    <property type="entry name" value="Adenylat/UMP-CMP_kin"/>
</dbReference>
<dbReference type="PRINTS" id="PR00094">
    <property type="entry name" value="ADENYLTKNASE"/>
</dbReference>
<evidence type="ECO:0000256" key="7">
    <source>
        <dbReference type="RuleBase" id="RU003331"/>
    </source>
</evidence>
<feature type="binding site" evidence="5">
    <location>
        <begin position="88"/>
        <end position="91"/>
    </location>
    <ligand>
        <name>AMP</name>
        <dbReference type="ChEBI" id="CHEBI:456215"/>
    </ligand>
</feature>
<organism evidence="8 9">
    <name type="scientific">Spirulina subsalsa FACHB-351</name>
    <dbReference type="NCBI Taxonomy" id="234711"/>
    <lineage>
        <taxon>Bacteria</taxon>
        <taxon>Bacillati</taxon>
        <taxon>Cyanobacteriota</taxon>
        <taxon>Cyanophyceae</taxon>
        <taxon>Spirulinales</taxon>
        <taxon>Spirulinaceae</taxon>
        <taxon>Spirulina</taxon>
    </lineage>
</organism>
<feature type="binding site" evidence="5">
    <location>
        <position position="130"/>
    </location>
    <ligand>
        <name>ATP</name>
        <dbReference type="ChEBI" id="CHEBI:30616"/>
    </ligand>
</feature>
<dbReference type="HAMAP" id="MF_00235">
    <property type="entry name" value="Adenylate_kinase_Adk"/>
    <property type="match status" value="1"/>
</dbReference>
<feature type="binding site" evidence="5">
    <location>
        <position position="36"/>
    </location>
    <ligand>
        <name>AMP</name>
        <dbReference type="ChEBI" id="CHEBI:456215"/>
    </ligand>
</feature>
<feature type="binding site" evidence="5">
    <location>
        <position position="95"/>
    </location>
    <ligand>
        <name>AMP</name>
        <dbReference type="ChEBI" id="CHEBI:456215"/>
    </ligand>
</feature>
<evidence type="ECO:0000256" key="1">
    <source>
        <dbReference type="ARBA" id="ARBA00022679"/>
    </source>
</evidence>
<evidence type="ECO:0000256" key="6">
    <source>
        <dbReference type="RuleBase" id="RU003330"/>
    </source>
</evidence>
<evidence type="ECO:0000313" key="9">
    <source>
        <dbReference type="Proteomes" id="UP001526426"/>
    </source>
</evidence>
<evidence type="ECO:0000256" key="2">
    <source>
        <dbReference type="ARBA" id="ARBA00022727"/>
    </source>
</evidence>
<keyword evidence="4 5" id="KW-0418">Kinase</keyword>
<reference evidence="8 9" key="1">
    <citation type="submission" date="2021-08" db="EMBL/GenBank/DDBJ databases">
        <title>Draft genome sequence of Spirulina subsalsa with high tolerance to salinity and hype-accumulation of phycocyanin.</title>
        <authorList>
            <person name="Pei H."/>
            <person name="Jiang L."/>
        </authorList>
    </citation>
    <scope>NUCLEOTIDE SEQUENCE [LARGE SCALE GENOMIC DNA]</scope>
    <source>
        <strain evidence="8 9">FACHB-351</strain>
    </source>
</reference>
<sequence>MRLILLGGPGSGKGTQLRNLSQHLNLAGISVGDVLREAIASQTFLGMKAKPHVEQGELVPDELMIQLMRLRFLQPDLGQEQNGWILEGYPRTAFQAEELDFVLDDFAQFLDSVIYLKIDETVMRERSLARSRADDSPEILDKRIKLFHQRTIPILEYYGRRQKLLILNAEKSAEEVTKEILQNLELLTKG</sequence>
<keyword evidence="5" id="KW-0963">Cytoplasm</keyword>
<dbReference type="SUPFAM" id="SSF52540">
    <property type="entry name" value="P-loop containing nucleoside triphosphate hydrolases"/>
    <property type="match status" value="1"/>
</dbReference>
<keyword evidence="5 7" id="KW-0067">ATP-binding</keyword>
<dbReference type="Gene3D" id="3.40.50.300">
    <property type="entry name" value="P-loop containing nucleotide triphosphate hydrolases"/>
    <property type="match status" value="1"/>
</dbReference>
<dbReference type="CDD" id="cd01428">
    <property type="entry name" value="ADK"/>
    <property type="match status" value="1"/>
</dbReference>
<evidence type="ECO:0000256" key="3">
    <source>
        <dbReference type="ARBA" id="ARBA00022741"/>
    </source>
</evidence>
<evidence type="ECO:0000256" key="5">
    <source>
        <dbReference type="HAMAP-Rule" id="MF_00235"/>
    </source>
</evidence>
<accession>A0ABT3L8D3</accession>
<keyword evidence="9" id="KW-1185">Reference proteome</keyword>
<comment type="domain">
    <text evidence="5">Consists of three domains, a large central CORE domain and two small peripheral domains, NMPbind and LID, which undergo movements during catalysis. The LID domain closes over the site of phosphoryl transfer upon ATP binding. Assembling and dissambling the active center during each catalytic cycle provides an effective means to prevent ATP hydrolysis.</text>
</comment>
<feature type="binding site" evidence="5">
    <location>
        <position position="132"/>
    </location>
    <ligand>
        <name>AMP</name>
        <dbReference type="ChEBI" id="CHEBI:456215"/>
    </ligand>
</feature>
<feature type="binding site" evidence="5">
    <location>
        <begin position="10"/>
        <end position="15"/>
    </location>
    <ligand>
        <name>ATP</name>
        <dbReference type="ChEBI" id="CHEBI:30616"/>
    </ligand>
</feature>
<dbReference type="EMBL" id="JAIHOM010000089">
    <property type="protein sequence ID" value="MCW6037783.1"/>
    <property type="molecule type" value="Genomic_DNA"/>
</dbReference>
<feature type="binding site" evidence="5">
    <location>
        <begin position="57"/>
        <end position="59"/>
    </location>
    <ligand>
        <name>AMP</name>
        <dbReference type="ChEBI" id="CHEBI:456215"/>
    </ligand>
</feature>
<comment type="caution">
    <text evidence="8">The sequence shown here is derived from an EMBL/GenBank/DDBJ whole genome shotgun (WGS) entry which is preliminary data.</text>
</comment>
<feature type="region of interest" description="NMP" evidence="5">
    <location>
        <begin position="30"/>
        <end position="59"/>
    </location>
</feature>
<comment type="subcellular location">
    <subcellularLocation>
        <location evidence="5 7">Cytoplasm</location>
    </subcellularLocation>
</comment>
<comment type="pathway">
    <text evidence="5">Purine metabolism; AMP biosynthesis via salvage pathway; AMP from ADP: step 1/1.</text>
</comment>
<comment type="catalytic activity">
    <reaction evidence="5 7">
        <text>AMP + ATP = 2 ADP</text>
        <dbReference type="Rhea" id="RHEA:12973"/>
        <dbReference type="ChEBI" id="CHEBI:30616"/>
        <dbReference type="ChEBI" id="CHEBI:456215"/>
        <dbReference type="ChEBI" id="CHEBI:456216"/>
        <dbReference type="EC" id="2.7.4.3"/>
    </reaction>
</comment>
<evidence type="ECO:0000313" key="8">
    <source>
        <dbReference type="EMBL" id="MCW6037783.1"/>
    </source>
</evidence>
<evidence type="ECO:0000256" key="4">
    <source>
        <dbReference type="ARBA" id="ARBA00022777"/>
    </source>
</evidence>
<dbReference type="GO" id="GO:0016301">
    <property type="term" value="F:kinase activity"/>
    <property type="evidence" value="ECO:0007669"/>
    <property type="project" value="UniProtKB-KW"/>
</dbReference>
<protein>
    <recommendedName>
        <fullName evidence="5 7">Adenylate kinase</fullName>
        <shortName evidence="5">AK</shortName>
        <ecNumber evidence="5 7">2.7.4.3</ecNumber>
    </recommendedName>
    <alternativeName>
        <fullName evidence="5">ATP-AMP transphosphorylase</fullName>
    </alternativeName>
    <alternativeName>
        <fullName evidence="5">ATP:AMP phosphotransferase</fullName>
    </alternativeName>
    <alternativeName>
        <fullName evidence="5">Adenylate monophosphate kinase</fullName>
    </alternativeName>
</protein>
<dbReference type="Pfam" id="PF00406">
    <property type="entry name" value="ADK"/>
    <property type="match status" value="1"/>
</dbReference>
<dbReference type="Proteomes" id="UP001526426">
    <property type="component" value="Unassembled WGS sequence"/>
</dbReference>
<comment type="caution">
    <text evidence="5">Lacks conserved residue(s) required for the propagation of feature annotation.</text>
</comment>
<comment type="function">
    <text evidence="5">Catalyzes the reversible transfer of the terminal phosphate group between ATP and AMP. Plays an important role in cellular energy homeostasis and in adenine nucleotide metabolism.</text>
</comment>
<dbReference type="EC" id="2.7.4.3" evidence="5 7"/>
<dbReference type="RefSeq" id="WP_265265655.1">
    <property type="nucleotide sequence ID" value="NZ_JAIHOM010000089.1"/>
</dbReference>
<keyword evidence="3 5" id="KW-0547">Nucleotide-binding</keyword>
<name>A0ABT3L8D3_9CYAN</name>
<comment type="subunit">
    <text evidence="5 7">Monomer.</text>
</comment>
<feature type="binding site" evidence="5">
    <location>
        <position position="171"/>
    </location>
    <ligand>
        <name>ATP</name>
        <dbReference type="ChEBI" id="CHEBI:30616"/>
    </ligand>
</feature>
<gene>
    <name evidence="5" type="primary">adk</name>
    <name evidence="8" type="ORF">K4A83_16110</name>
</gene>
<comment type="similarity">
    <text evidence="5 6">Belongs to the adenylate kinase family.</text>
</comment>
<proteinExistence type="inferred from homology"/>